<organism evidence="9">
    <name type="scientific">Diabrotica virgifera virgifera</name>
    <name type="common">western corn rootworm</name>
    <dbReference type="NCBI Taxonomy" id="50390"/>
    <lineage>
        <taxon>Eukaryota</taxon>
        <taxon>Metazoa</taxon>
        <taxon>Ecdysozoa</taxon>
        <taxon>Arthropoda</taxon>
        <taxon>Hexapoda</taxon>
        <taxon>Insecta</taxon>
        <taxon>Pterygota</taxon>
        <taxon>Neoptera</taxon>
        <taxon>Endopterygota</taxon>
        <taxon>Coleoptera</taxon>
        <taxon>Polyphaga</taxon>
        <taxon>Cucujiformia</taxon>
        <taxon>Chrysomeloidea</taxon>
        <taxon>Chrysomelidae</taxon>
        <taxon>Galerucinae</taxon>
        <taxon>Diabroticina</taxon>
        <taxon>Diabroticites</taxon>
        <taxon>Diabrotica</taxon>
    </lineage>
</organism>
<feature type="signal peptide" evidence="8">
    <location>
        <begin position="1"/>
        <end position="20"/>
    </location>
</feature>
<dbReference type="PROSITE" id="PS00616">
    <property type="entry name" value="HIS_ACID_PHOSPHAT_1"/>
    <property type="match status" value="1"/>
</dbReference>
<dbReference type="InParanoid" id="A0A6P7FRV6"/>
<evidence type="ECO:0000256" key="8">
    <source>
        <dbReference type="SAM" id="SignalP"/>
    </source>
</evidence>
<proteinExistence type="inferred from homology"/>
<evidence type="ECO:0000256" key="2">
    <source>
        <dbReference type="ARBA" id="ARBA00005375"/>
    </source>
</evidence>
<dbReference type="Pfam" id="PF00328">
    <property type="entry name" value="His_Phos_2"/>
    <property type="match status" value="1"/>
</dbReference>
<comment type="catalytic activity">
    <reaction evidence="1">
        <text>a phosphate monoester + H2O = an alcohol + phosphate</text>
        <dbReference type="Rhea" id="RHEA:15017"/>
        <dbReference type="ChEBI" id="CHEBI:15377"/>
        <dbReference type="ChEBI" id="CHEBI:30879"/>
        <dbReference type="ChEBI" id="CHEBI:43474"/>
        <dbReference type="ChEBI" id="CHEBI:67140"/>
        <dbReference type="EC" id="3.1.3.2"/>
    </reaction>
</comment>
<dbReference type="InterPro" id="IPR000560">
    <property type="entry name" value="His_Pase_clade-2"/>
</dbReference>
<dbReference type="SUPFAM" id="SSF53254">
    <property type="entry name" value="Phosphoglycerate mutase-like"/>
    <property type="match status" value="2"/>
</dbReference>
<dbReference type="EC" id="3.1.3.2" evidence="3"/>
<feature type="chain" id="PRO_5028260482" description="acid phosphatase" evidence="8">
    <location>
        <begin position="21"/>
        <end position="423"/>
    </location>
</feature>
<keyword evidence="7" id="KW-0325">Glycoprotein</keyword>
<dbReference type="PANTHER" id="PTHR11567">
    <property type="entry name" value="ACID PHOSPHATASE-RELATED"/>
    <property type="match status" value="1"/>
</dbReference>
<accession>A0A6P7FRV6</accession>
<evidence type="ECO:0000256" key="7">
    <source>
        <dbReference type="ARBA" id="ARBA00023180"/>
    </source>
</evidence>
<evidence type="ECO:0000256" key="6">
    <source>
        <dbReference type="ARBA" id="ARBA00023157"/>
    </source>
</evidence>
<keyword evidence="4 8" id="KW-0732">Signal</keyword>
<evidence type="ECO:0000313" key="9">
    <source>
        <dbReference type="RefSeq" id="XP_028135703.1"/>
    </source>
</evidence>
<dbReference type="GO" id="GO:0003993">
    <property type="term" value="F:acid phosphatase activity"/>
    <property type="evidence" value="ECO:0007669"/>
    <property type="project" value="UniProtKB-EC"/>
</dbReference>
<dbReference type="RefSeq" id="XP_028135703.1">
    <property type="nucleotide sequence ID" value="XM_028279902.1"/>
</dbReference>
<evidence type="ECO:0000256" key="4">
    <source>
        <dbReference type="ARBA" id="ARBA00022729"/>
    </source>
</evidence>
<dbReference type="Gene3D" id="3.40.50.1240">
    <property type="entry name" value="Phosphoglycerate mutase-like"/>
    <property type="match status" value="2"/>
</dbReference>
<evidence type="ECO:0000256" key="1">
    <source>
        <dbReference type="ARBA" id="ARBA00000032"/>
    </source>
</evidence>
<dbReference type="OrthoDB" id="6723085at2759"/>
<dbReference type="CDD" id="cd07061">
    <property type="entry name" value="HP_HAP_like"/>
    <property type="match status" value="1"/>
</dbReference>
<dbReference type="InterPro" id="IPR033379">
    <property type="entry name" value="Acid_Pase_AS"/>
</dbReference>
<dbReference type="InterPro" id="IPR029033">
    <property type="entry name" value="His_PPase_superfam"/>
</dbReference>
<reference evidence="9" key="1">
    <citation type="submission" date="2025-08" db="UniProtKB">
        <authorList>
            <consortium name="RefSeq"/>
        </authorList>
    </citation>
    <scope>IDENTIFICATION</scope>
    <source>
        <tissue evidence="9">Whole insect</tissue>
    </source>
</reference>
<comment type="similarity">
    <text evidence="2">Belongs to the histidine acid phosphatase family.</text>
</comment>
<gene>
    <name evidence="9" type="primary">LOC114330545</name>
</gene>
<keyword evidence="6" id="KW-1015">Disulfide bond</keyword>
<name>A0A6P7FRV6_DIAVI</name>
<evidence type="ECO:0000256" key="3">
    <source>
        <dbReference type="ARBA" id="ARBA00012646"/>
    </source>
</evidence>
<evidence type="ECO:0000256" key="5">
    <source>
        <dbReference type="ARBA" id="ARBA00022801"/>
    </source>
</evidence>
<keyword evidence="5" id="KW-0378">Hydrolase</keyword>
<protein>
    <recommendedName>
        <fullName evidence="3">acid phosphatase</fullName>
        <ecNumber evidence="3">3.1.3.2</ecNumber>
    </recommendedName>
</protein>
<dbReference type="PANTHER" id="PTHR11567:SF211">
    <property type="entry name" value="PROSTATIC ACID PHOSPHATASE"/>
    <property type="match status" value="1"/>
</dbReference>
<dbReference type="AlphaFoldDB" id="A0A6P7FRV6"/>
<dbReference type="InterPro" id="IPR050645">
    <property type="entry name" value="Histidine_acid_phosphatase"/>
</dbReference>
<sequence length="423" mass="48502">MHLIASFVLLVGLTLSGVHAELIAVIQIFRHGQRTPINFYPNDPYKDPSYWGGLAGGQLTNVVRHGQRIPVKFFPTSKYLDGEYWGNLGAGQLTNEGKRQLFALGQYTRRRYPNFLPLKYNASSFHAYTTDVDRTHMSAQSNIYSLFPATDEQVWRRNLNWQPIPIHPISRDEFWGDSACPNFYILRTEALNDKLSQSIDEEYAGVYKYISKYSGLDIKSYFQIHTVFDNFKIQEDVGLPLPDWSKAVYPEPITSIAGWLFEVFSRTTQMKRLIKGRFLNKVVEYFEKMADDPKSSEKYQFYSGHDSNIASLLNSFGSFNPPYPPDFASTVYIELHFESWRHVVKVFSKDGDNVKQISVNGCSLSCPLSKFKEVLSDILIDKETYDEECSNIKDTSGLKKLLLADSNTHKITTEEVRETSFIT</sequence>